<keyword evidence="2" id="KW-0732">Signal</keyword>
<dbReference type="Gene3D" id="2.60.40.10">
    <property type="entry name" value="Immunoglobulins"/>
    <property type="match status" value="1"/>
</dbReference>
<dbReference type="Gene3D" id="3.80.10.10">
    <property type="entry name" value="Ribonuclease Inhibitor"/>
    <property type="match status" value="1"/>
</dbReference>
<dbReference type="InParanoid" id="H2ZCK3"/>
<dbReference type="SMART" id="SM00409">
    <property type="entry name" value="IG"/>
    <property type="match status" value="1"/>
</dbReference>
<keyword evidence="4" id="KW-1015">Disulfide bond</keyword>
<dbReference type="Ensembl" id="ENSCSAVT00000015495.1">
    <property type="protein sequence ID" value="ENSCSAVP00000015319.1"/>
    <property type="gene ID" value="ENSCSAVG00000008986.1"/>
</dbReference>
<dbReference type="InterPro" id="IPR007110">
    <property type="entry name" value="Ig-like_dom"/>
</dbReference>
<dbReference type="PANTHER" id="PTHR24369:SF212">
    <property type="entry name" value="LEUCINE-RICH REPEAT-CONTAINING PROTEIN 4B-LIKE"/>
    <property type="match status" value="1"/>
</dbReference>
<keyword evidence="7" id="KW-1185">Reference proteome</keyword>
<evidence type="ECO:0000256" key="2">
    <source>
        <dbReference type="ARBA" id="ARBA00022729"/>
    </source>
</evidence>
<dbReference type="SMART" id="SM00082">
    <property type="entry name" value="LRRCT"/>
    <property type="match status" value="1"/>
</dbReference>
<keyword evidence="1" id="KW-0433">Leucine-rich repeat</keyword>
<keyword evidence="3" id="KW-0677">Repeat</keyword>
<reference evidence="6" key="2">
    <citation type="submission" date="2025-08" db="UniProtKB">
        <authorList>
            <consortium name="Ensembl"/>
        </authorList>
    </citation>
    <scope>IDENTIFICATION</scope>
</reference>
<dbReference type="InterPro" id="IPR032675">
    <property type="entry name" value="LRR_dom_sf"/>
</dbReference>
<dbReference type="InterPro" id="IPR003591">
    <property type="entry name" value="Leu-rich_rpt_typical-subtyp"/>
</dbReference>
<evidence type="ECO:0000313" key="7">
    <source>
        <dbReference type="Proteomes" id="UP000007875"/>
    </source>
</evidence>
<organism evidence="6 7">
    <name type="scientific">Ciona savignyi</name>
    <name type="common">Pacific transparent sea squirt</name>
    <dbReference type="NCBI Taxonomy" id="51511"/>
    <lineage>
        <taxon>Eukaryota</taxon>
        <taxon>Metazoa</taxon>
        <taxon>Chordata</taxon>
        <taxon>Tunicata</taxon>
        <taxon>Ascidiacea</taxon>
        <taxon>Phlebobranchia</taxon>
        <taxon>Cionidae</taxon>
        <taxon>Ciona</taxon>
    </lineage>
</organism>
<evidence type="ECO:0000256" key="4">
    <source>
        <dbReference type="ARBA" id="ARBA00023157"/>
    </source>
</evidence>
<dbReference type="eggNOG" id="KOG0619">
    <property type="taxonomic scope" value="Eukaryota"/>
</dbReference>
<dbReference type="InterPro" id="IPR013783">
    <property type="entry name" value="Ig-like_fold"/>
</dbReference>
<dbReference type="Pfam" id="PF07686">
    <property type="entry name" value="V-set"/>
    <property type="match status" value="1"/>
</dbReference>
<dbReference type="Proteomes" id="UP000007875">
    <property type="component" value="Unassembled WGS sequence"/>
</dbReference>
<protein>
    <recommendedName>
        <fullName evidence="5">Ig-like domain-containing protein</fullName>
    </recommendedName>
</protein>
<evidence type="ECO:0000313" key="6">
    <source>
        <dbReference type="Ensembl" id="ENSCSAVP00000015319.1"/>
    </source>
</evidence>
<dbReference type="SMART" id="SM00369">
    <property type="entry name" value="LRR_TYP"/>
    <property type="match status" value="2"/>
</dbReference>
<evidence type="ECO:0000256" key="1">
    <source>
        <dbReference type="ARBA" id="ARBA00022614"/>
    </source>
</evidence>
<dbReference type="InterPro" id="IPR013106">
    <property type="entry name" value="Ig_V-set"/>
</dbReference>
<reference evidence="6" key="3">
    <citation type="submission" date="2025-09" db="UniProtKB">
        <authorList>
            <consortium name="Ensembl"/>
        </authorList>
    </citation>
    <scope>IDENTIFICATION</scope>
</reference>
<dbReference type="InterPro" id="IPR000483">
    <property type="entry name" value="Cys-rich_flank_reg_C"/>
</dbReference>
<dbReference type="PROSITE" id="PS50835">
    <property type="entry name" value="IG_LIKE"/>
    <property type="match status" value="1"/>
</dbReference>
<reference evidence="7" key="1">
    <citation type="submission" date="2003-08" db="EMBL/GenBank/DDBJ databases">
        <authorList>
            <person name="Birren B."/>
            <person name="Nusbaum C."/>
            <person name="Abebe A."/>
            <person name="Abouelleil A."/>
            <person name="Adekoya E."/>
            <person name="Ait-zahra M."/>
            <person name="Allen N."/>
            <person name="Allen T."/>
            <person name="An P."/>
            <person name="Anderson M."/>
            <person name="Anderson S."/>
            <person name="Arachchi H."/>
            <person name="Armbruster J."/>
            <person name="Bachantsang P."/>
            <person name="Baldwin J."/>
            <person name="Barry A."/>
            <person name="Bayul T."/>
            <person name="Blitshsteyn B."/>
            <person name="Bloom T."/>
            <person name="Blye J."/>
            <person name="Boguslavskiy L."/>
            <person name="Borowsky M."/>
            <person name="Boukhgalter B."/>
            <person name="Brunache A."/>
            <person name="Butler J."/>
            <person name="Calixte N."/>
            <person name="Calvo S."/>
            <person name="Camarata J."/>
            <person name="Campo K."/>
            <person name="Chang J."/>
            <person name="Cheshatsang Y."/>
            <person name="Citroen M."/>
            <person name="Collymore A."/>
            <person name="Considine T."/>
            <person name="Cook A."/>
            <person name="Cooke P."/>
            <person name="Corum B."/>
            <person name="Cuomo C."/>
            <person name="David R."/>
            <person name="Dawoe T."/>
            <person name="Degray S."/>
            <person name="Dodge S."/>
            <person name="Dooley K."/>
            <person name="Dorje P."/>
            <person name="Dorjee K."/>
            <person name="Dorris L."/>
            <person name="Duffey N."/>
            <person name="Dupes A."/>
            <person name="Elkins T."/>
            <person name="Engels R."/>
            <person name="Erickson J."/>
            <person name="Farina A."/>
            <person name="Faro S."/>
            <person name="Ferreira P."/>
            <person name="Fischer H."/>
            <person name="Fitzgerald M."/>
            <person name="Foley K."/>
            <person name="Gage D."/>
            <person name="Galagan J."/>
            <person name="Gearin G."/>
            <person name="Gnerre S."/>
            <person name="Gnirke A."/>
            <person name="Goyette A."/>
            <person name="Graham J."/>
            <person name="Grandbois E."/>
            <person name="Gyaltsen K."/>
            <person name="Hafez N."/>
            <person name="Hagopian D."/>
            <person name="Hagos B."/>
            <person name="Hall J."/>
            <person name="Hatcher B."/>
            <person name="Heller A."/>
            <person name="Higgins H."/>
            <person name="Honan T."/>
            <person name="Horn A."/>
            <person name="Houde N."/>
            <person name="Hughes L."/>
            <person name="Hulme W."/>
            <person name="Husby E."/>
            <person name="Iliev I."/>
            <person name="Jaffe D."/>
            <person name="Jones C."/>
            <person name="Kamal M."/>
            <person name="Kamat A."/>
            <person name="Kamvysselis M."/>
            <person name="Karlsson E."/>
            <person name="Kells C."/>
            <person name="Kieu A."/>
            <person name="Kisner P."/>
            <person name="Kodira C."/>
            <person name="Kulbokas E."/>
            <person name="Labutti K."/>
            <person name="Lama D."/>
            <person name="Landers T."/>
            <person name="Leger J."/>
            <person name="Levine S."/>
            <person name="Lewis D."/>
            <person name="Lewis T."/>
            <person name="Lindblad-toh K."/>
            <person name="Liu X."/>
            <person name="Lokyitsang T."/>
            <person name="Lokyitsang Y."/>
            <person name="Lucien O."/>
            <person name="Lui A."/>
            <person name="Ma L.J."/>
            <person name="Mabbitt R."/>
            <person name="Macdonald J."/>
            <person name="Maclean C."/>
            <person name="Major J."/>
            <person name="Manning J."/>
            <person name="Marabella R."/>
            <person name="Maru K."/>
            <person name="Matthews C."/>
            <person name="Mauceli E."/>
            <person name="Mccarthy M."/>
            <person name="Mcdonough S."/>
            <person name="Mcghee T."/>
            <person name="Meldrim J."/>
            <person name="Meneus L."/>
            <person name="Mesirov J."/>
            <person name="Mihalev A."/>
            <person name="Mihova T."/>
            <person name="Mikkelsen T."/>
            <person name="Mlenga V."/>
            <person name="Moru K."/>
            <person name="Mozes J."/>
            <person name="Mulrain L."/>
            <person name="Munson G."/>
            <person name="Naylor J."/>
            <person name="Newes C."/>
            <person name="Nguyen C."/>
            <person name="Nguyen N."/>
            <person name="Nguyen T."/>
            <person name="Nicol R."/>
            <person name="Nielsen C."/>
            <person name="Nizzari M."/>
            <person name="Norbu C."/>
            <person name="Norbu N."/>
            <person name="O'donnell P."/>
            <person name="Okoawo O."/>
            <person name="O'leary S."/>
            <person name="Omotosho B."/>
            <person name="O'neill K."/>
            <person name="Osman S."/>
            <person name="Parker S."/>
            <person name="Perrin D."/>
            <person name="Phunkhang P."/>
            <person name="Piqani B."/>
            <person name="Purcell S."/>
            <person name="Rachupka T."/>
            <person name="Ramasamy U."/>
            <person name="Rameau R."/>
            <person name="Ray V."/>
            <person name="Raymond C."/>
            <person name="Retta R."/>
            <person name="Richardson S."/>
            <person name="Rise C."/>
            <person name="Rodriguez J."/>
            <person name="Rogers J."/>
            <person name="Rogov P."/>
            <person name="Rutman M."/>
            <person name="Schupbach R."/>
            <person name="Seaman C."/>
            <person name="Settipalli S."/>
            <person name="Sharpe T."/>
            <person name="Sheridan J."/>
            <person name="Sherpa N."/>
            <person name="Shi J."/>
            <person name="Smirnov S."/>
            <person name="Smith C."/>
            <person name="Sougnez C."/>
            <person name="Spencer B."/>
            <person name="Stalker J."/>
            <person name="Stange-thomann N."/>
            <person name="Stavropoulos S."/>
            <person name="Stetson K."/>
            <person name="Stone C."/>
            <person name="Stone S."/>
            <person name="Stubbs M."/>
            <person name="Talamas J."/>
            <person name="Tchuinga P."/>
            <person name="Tenzing P."/>
            <person name="Tesfaye S."/>
            <person name="Theodore J."/>
            <person name="Thoulutsang Y."/>
            <person name="Topham K."/>
            <person name="Towey S."/>
            <person name="Tsamla T."/>
            <person name="Tsomo N."/>
            <person name="Vallee D."/>
            <person name="Vassiliev H."/>
            <person name="Venkataraman V."/>
            <person name="Vinson J."/>
            <person name="Vo A."/>
            <person name="Wade C."/>
            <person name="Wang S."/>
            <person name="Wangchuk T."/>
            <person name="Wangdi T."/>
            <person name="Whittaker C."/>
            <person name="Wilkinson J."/>
            <person name="Wu Y."/>
            <person name="Wyman D."/>
            <person name="Yadav S."/>
            <person name="Yang S."/>
            <person name="Yang X."/>
            <person name="Yeager S."/>
            <person name="Yee E."/>
            <person name="Young G."/>
            <person name="Zainoun J."/>
            <person name="Zembeck L."/>
            <person name="Zimmer A."/>
            <person name="Zody M."/>
            <person name="Lander E."/>
        </authorList>
    </citation>
    <scope>NUCLEOTIDE SEQUENCE [LARGE SCALE GENOMIC DNA]</scope>
</reference>
<evidence type="ECO:0000259" key="5">
    <source>
        <dbReference type="PROSITE" id="PS50835"/>
    </source>
</evidence>
<dbReference type="Pfam" id="PF13855">
    <property type="entry name" value="LRR_8"/>
    <property type="match status" value="1"/>
</dbReference>
<dbReference type="PANTHER" id="PTHR24369">
    <property type="entry name" value="ANTIGEN BSP, PUTATIVE-RELATED"/>
    <property type="match status" value="1"/>
</dbReference>
<feature type="domain" description="Ig-like" evidence="5">
    <location>
        <begin position="112"/>
        <end position="211"/>
    </location>
</feature>
<sequence length="233" mass="25665">MGLRRLTNLHLGYGELTRIAKDAFKDLVSLEILNLSGNNLTTLPPSIFRYNGKLTSLKLQRNPWLCNCDLLPLAGFLSETSACTEGLCGTCRHPSAYHGMPISNLTRIENPPCAALMIGKKPRPSLNVSVGDSIRIPCPTLTPNYRTTTKKIEWKMPNGTSIEHGKYLVRITILGNGSLNFTKVTLKDKGYYTCSVFQAGNKIDTSTVFLNVTSQTNLLTSSYFATETMVSKP</sequence>
<dbReference type="GeneTree" id="ENSGT00940000157405"/>
<dbReference type="SUPFAM" id="SSF52058">
    <property type="entry name" value="L domain-like"/>
    <property type="match status" value="1"/>
</dbReference>
<dbReference type="InterPro" id="IPR003599">
    <property type="entry name" value="Ig_sub"/>
</dbReference>
<proteinExistence type="predicted"/>
<dbReference type="HOGENOM" id="CLU_1192217_0_0_1"/>
<name>H2ZCK3_CIOSA</name>
<accession>H2ZCK3</accession>
<dbReference type="PROSITE" id="PS51450">
    <property type="entry name" value="LRR"/>
    <property type="match status" value="1"/>
</dbReference>
<dbReference type="InterPro" id="IPR001611">
    <property type="entry name" value="Leu-rich_rpt"/>
</dbReference>
<dbReference type="OMA" id="RIENPPC"/>
<dbReference type="GO" id="GO:0005886">
    <property type="term" value="C:plasma membrane"/>
    <property type="evidence" value="ECO:0007669"/>
    <property type="project" value="TreeGrafter"/>
</dbReference>
<dbReference type="AlphaFoldDB" id="H2ZCK3"/>
<dbReference type="InterPro" id="IPR036179">
    <property type="entry name" value="Ig-like_dom_sf"/>
</dbReference>
<dbReference type="InterPro" id="IPR050541">
    <property type="entry name" value="LRR_TM_domain-containing"/>
</dbReference>
<dbReference type="SUPFAM" id="SSF48726">
    <property type="entry name" value="Immunoglobulin"/>
    <property type="match status" value="1"/>
</dbReference>
<dbReference type="STRING" id="51511.ENSCSAVP00000015319"/>
<evidence type="ECO:0000256" key="3">
    <source>
        <dbReference type="ARBA" id="ARBA00022737"/>
    </source>
</evidence>